<comment type="caution">
    <text evidence="1">The sequence shown here is derived from an EMBL/GenBank/DDBJ whole genome shotgun (WGS) entry which is preliminary data.</text>
</comment>
<dbReference type="EMBL" id="CAJVPW010057455">
    <property type="protein sequence ID" value="CAG8776532.1"/>
    <property type="molecule type" value="Genomic_DNA"/>
</dbReference>
<gene>
    <name evidence="1" type="ORF">SPELUC_LOCUS16100</name>
</gene>
<evidence type="ECO:0000313" key="1">
    <source>
        <dbReference type="EMBL" id="CAG8776532.1"/>
    </source>
</evidence>
<protein>
    <submittedName>
        <fullName evidence="1">680_t:CDS:1</fullName>
    </submittedName>
</protein>
<evidence type="ECO:0000313" key="2">
    <source>
        <dbReference type="Proteomes" id="UP000789366"/>
    </source>
</evidence>
<dbReference type="Proteomes" id="UP000789366">
    <property type="component" value="Unassembled WGS sequence"/>
</dbReference>
<proteinExistence type="predicted"/>
<feature type="non-terminal residue" evidence="1">
    <location>
        <position position="1"/>
    </location>
</feature>
<feature type="non-terminal residue" evidence="1">
    <location>
        <position position="74"/>
    </location>
</feature>
<keyword evidence="2" id="KW-1185">Reference proteome</keyword>
<organism evidence="1 2">
    <name type="scientific">Cetraspora pellucida</name>
    <dbReference type="NCBI Taxonomy" id="1433469"/>
    <lineage>
        <taxon>Eukaryota</taxon>
        <taxon>Fungi</taxon>
        <taxon>Fungi incertae sedis</taxon>
        <taxon>Mucoromycota</taxon>
        <taxon>Glomeromycotina</taxon>
        <taxon>Glomeromycetes</taxon>
        <taxon>Diversisporales</taxon>
        <taxon>Gigasporaceae</taxon>
        <taxon>Cetraspora</taxon>
    </lineage>
</organism>
<name>A0ACA9R4B6_9GLOM</name>
<sequence length="74" mass="8812">NTLEQIVNNYILNLPESKYEKALINYEFLAKIKTILLNPKDHTLYNKNTHSWAKRKFQLEEITPGDHRVIEKET</sequence>
<accession>A0ACA9R4B6</accession>
<reference evidence="1" key="1">
    <citation type="submission" date="2021-06" db="EMBL/GenBank/DDBJ databases">
        <authorList>
            <person name="Kallberg Y."/>
            <person name="Tangrot J."/>
            <person name="Rosling A."/>
        </authorList>
    </citation>
    <scope>NUCLEOTIDE SEQUENCE</scope>
    <source>
        <strain evidence="1">28 12/20/2015</strain>
    </source>
</reference>